<dbReference type="EC" id="2.1.3.12" evidence="4"/>
<dbReference type="Pfam" id="PF16861">
    <property type="entry name" value="Carbam_trans_C"/>
    <property type="match status" value="1"/>
</dbReference>
<dbReference type="KEGG" id="rlc:K227x_46930"/>
<dbReference type="CDD" id="cd24098">
    <property type="entry name" value="ASKHA_NBD_TobZ_N"/>
    <property type="match status" value="1"/>
</dbReference>
<dbReference type="PANTHER" id="PTHR34847">
    <property type="entry name" value="NODULATION PROTEIN U"/>
    <property type="match status" value="1"/>
</dbReference>
<name>A0A517NGM6_9BACT</name>
<dbReference type="InterPro" id="IPR031730">
    <property type="entry name" value="Carbam_trans_C"/>
</dbReference>
<keyword evidence="5" id="KW-1185">Reference proteome</keyword>
<dbReference type="PANTHER" id="PTHR34847:SF1">
    <property type="entry name" value="NODULATION PROTEIN U"/>
    <property type="match status" value="1"/>
</dbReference>
<dbReference type="InterPro" id="IPR038152">
    <property type="entry name" value="Carbam_trans_C_sf"/>
</dbReference>
<dbReference type="Gene3D" id="3.40.50.1110">
    <property type="entry name" value="SGNH hydrolase"/>
    <property type="match status" value="1"/>
</dbReference>
<dbReference type="InterPro" id="IPR003696">
    <property type="entry name" value="Carbtransf_dom"/>
</dbReference>
<gene>
    <name evidence="4" type="primary">novN_2</name>
    <name evidence="4" type="ORF">K227x_46930</name>
</gene>
<protein>
    <submittedName>
        <fullName evidence="4">Decarbamoylnovobiocin carbamoyltransferase</fullName>
        <ecNumber evidence="4">2.1.3.12</ecNumber>
    </submittedName>
</protein>
<dbReference type="GO" id="GO:0016740">
    <property type="term" value="F:transferase activity"/>
    <property type="evidence" value="ECO:0007669"/>
    <property type="project" value="UniProtKB-KW"/>
</dbReference>
<dbReference type="SUPFAM" id="SSF52266">
    <property type="entry name" value="SGNH hydrolase"/>
    <property type="match status" value="1"/>
</dbReference>
<dbReference type="SUPFAM" id="SSF53067">
    <property type="entry name" value="Actin-like ATPase domain"/>
    <property type="match status" value="1"/>
</dbReference>
<evidence type="ECO:0000313" key="5">
    <source>
        <dbReference type="Proteomes" id="UP000318538"/>
    </source>
</evidence>
<dbReference type="Gene3D" id="3.90.870.20">
    <property type="entry name" value="Carbamoyltransferase, C-terminal domain"/>
    <property type="match status" value="1"/>
</dbReference>
<feature type="domain" description="Carbamoyltransferase C-terminal" evidence="3">
    <location>
        <begin position="773"/>
        <end position="963"/>
    </location>
</feature>
<dbReference type="InterPro" id="IPR043129">
    <property type="entry name" value="ATPase_NBD"/>
</dbReference>
<sequence length="1111" mass="124841">MFLLKQSTHRMLIQHDERVGHRFVPNQFARLSNEAGGYFVKTNSAGFRSDQEFVTRRGDKPRILMFGDSYTAGDNVCNADRYSDQLAKLLDCEVFNFGVSGSGTDQHALIHESYAKDIEADAIVICVQIDSFHRIQTSHRPSVDRVTGKKVRVPKPYFELSNGELALHQVPVPIERAEVEDDATAQNGKRDDDLLAKIHDVYSMIPGLKQVRKSALFSDAGSRLITEFKRMRGHHPYPDIQSDDTKGWKLMSAILRRFIDQAQPLPVFIFPIPTRDFYLVGMEPIYQPLFESIANPSGSIYVGDVSSTLIKLPYEERLKLSFEQGGHFTPYANRLVAEQMASFIRPRLDCLAATLTKAPEQVEKTPAVHVGSSSEAILGISAFYHNSAAALIRDGEIVAAAEEERFSRVKNDRRFPNQAINFCLEHAQVSHKDLKAVAFYDDSSLTFERILHSLASTDRQSSRKMWSHIVPDWARYKLQFPRIVRESLNYEGLILQGNHHRSHAASCYYPSPFESAAILTIDGVGEWATASIGKGSGADLEILREMNFTDSLGLLYSAFTHFTGFKVNSGEYKMMGLAPYGEPIYTQTILDNIVDIKDDGSVALNMDYFAFLRDVSTTADKFDELFGGPRRDPESRITRREMDIARSIQEVTEIAVIRMASHARELTGEKNLCLAGGVALNCVANGKLLREGVFDDLWIQPAAGDSGCALGVALDTWHTYFGQPRGPRSELSDQGGSYLGPGFSTDEIKSYLDTHGYPYEELADGEREKVLSSALADGKVVGHFSGRLEFGPRSLGARSILGDVRNREMQTTLNLRIKYRESFRPFAPAVLKERASDYFDLDGESPYMLLVAPVREEHRLPPDPSTTLDAEDLLPIVRQARSDIPAVTHVDYSARIQTVRREHHAAFYDLIKQFEADTGYGILVNTSFNVRGEPIVCTPYDAYRCFMRTEMDVLALGNFVLRKADQPSWPEGKGEGLENEDVMAVAVENKDDPLHRQIDRMFDKAFWPAVEQSTRAGMPTIPQRKERLADSRWESVDDSVERGRSFEFDPAFRADPLDPAALADAIADRWRYASDTTKFRDVVRQMLEIAAKYPLAEDQDAELSESVYVMF</sequence>
<dbReference type="InterPro" id="IPR036514">
    <property type="entry name" value="SGNH_hydro_sf"/>
</dbReference>
<dbReference type="Gene3D" id="3.30.420.40">
    <property type="match status" value="2"/>
</dbReference>
<dbReference type="RefSeq" id="WP_246146021.1">
    <property type="nucleotide sequence ID" value="NZ_CP036525.1"/>
</dbReference>
<accession>A0A517NGM6</accession>
<dbReference type="Proteomes" id="UP000318538">
    <property type="component" value="Chromosome"/>
</dbReference>
<evidence type="ECO:0000259" key="2">
    <source>
        <dbReference type="Pfam" id="PF02543"/>
    </source>
</evidence>
<keyword evidence="4" id="KW-0808">Transferase</keyword>
<organism evidence="4 5">
    <name type="scientific">Rubripirellula lacrimiformis</name>
    <dbReference type="NCBI Taxonomy" id="1930273"/>
    <lineage>
        <taxon>Bacteria</taxon>
        <taxon>Pseudomonadati</taxon>
        <taxon>Planctomycetota</taxon>
        <taxon>Planctomycetia</taxon>
        <taxon>Pirellulales</taxon>
        <taxon>Pirellulaceae</taxon>
        <taxon>Rubripirellula</taxon>
    </lineage>
</organism>
<dbReference type="EMBL" id="CP036525">
    <property type="protein sequence ID" value="QDT06284.1"/>
    <property type="molecule type" value="Genomic_DNA"/>
</dbReference>
<feature type="domain" description="Carbamoyltransferase" evidence="2">
    <location>
        <begin position="377"/>
        <end position="714"/>
    </location>
</feature>
<dbReference type="AlphaFoldDB" id="A0A517NGM6"/>
<evidence type="ECO:0000256" key="1">
    <source>
        <dbReference type="ARBA" id="ARBA00006129"/>
    </source>
</evidence>
<dbReference type="InterPro" id="IPR051338">
    <property type="entry name" value="NodU/CmcH_Carbamoyltrnsfr"/>
</dbReference>
<evidence type="ECO:0000313" key="4">
    <source>
        <dbReference type="EMBL" id="QDT06284.1"/>
    </source>
</evidence>
<comment type="similarity">
    <text evidence="1">Belongs to the NodU/CmcH family.</text>
</comment>
<reference evidence="4 5" key="1">
    <citation type="submission" date="2019-02" db="EMBL/GenBank/DDBJ databases">
        <title>Deep-cultivation of Planctomycetes and their phenomic and genomic characterization uncovers novel biology.</title>
        <authorList>
            <person name="Wiegand S."/>
            <person name="Jogler M."/>
            <person name="Boedeker C."/>
            <person name="Pinto D."/>
            <person name="Vollmers J."/>
            <person name="Rivas-Marin E."/>
            <person name="Kohn T."/>
            <person name="Peeters S.H."/>
            <person name="Heuer A."/>
            <person name="Rast P."/>
            <person name="Oberbeckmann S."/>
            <person name="Bunk B."/>
            <person name="Jeske O."/>
            <person name="Meyerdierks A."/>
            <person name="Storesund J.E."/>
            <person name="Kallscheuer N."/>
            <person name="Luecker S."/>
            <person name="Lage O.M."/>
            <person name="Pohl T."/>
            <person name="Merkel B.J."/>
            <person name="Hornburger P."/>
            <person name="Mueller R.-W."/>
            <person name="Bruemmer F."/>
            <person name="Labrenz M."/>
            <person name="Spormann A.M."/>
            <person name="Op den Camp H."/>
            <person name="Overmann J."/>
            <person name="Amann R."/>
            <person name="Jetten M.S.M."/>
            <person name="Mascher T."/>
            <person name="Medema M.H."/>
            <person name="Devos D.P."/>
            <person name="Kaster A.-K."/>
            <person name="Ovreas L."/>
            <person name="Rohde M."/>
            <person name="Galperin M.Y."/>
            <person name="Jogler C."/>
        </authorList>
    </citation>
    <scope>NUCLEOTIDE SEQUENCE [LARGE SCALE GENOMIC DNA]</scope>
    <source>
        <strain evidence="4 5">K22_7</strain>
    </source>
</reference>
<evidence type="ECO:0000259" key="3">
    <source>
        <dbReference type="Pfam" id="PF16861"/>
    </source>
</evidence>
<dbReference type="GO" id="GO:0016788">
    <property type="term" value="F:hydrolase activity, acting on ester bonds"/>
    <property type="evidence" value="ECO:0007669"/>
    <property type="project" value="UniProtKB-ARBA"/>
</dbReference>
<dbReference type="Pfam" id="PF02543">
    <property type="entry name" value="Carbam_trans_N"/>
    <property type="match status" value="1"/>
</dbReference>
<proteinExistence type="inferred from homology"/>